<dbReference type="SUPFAM" id="SSF52833">
    <property type="entry name" value="Thioredoxin-like"/>
    <property type="match status" value="1"/>
</dbReference>
<dbReference type="Pfam" id="PF00578">
    <property type="entry name" value="AhpC-TSA"/>
    <property type="match status" value="1"/>
</dbReference>
<evidence type="ECO:0000259" key="5">
    <source>
        <dbReference type="Pfam" id="PF00578"/>
    </source>
</evidence>
<sequence length="130" mass="14632">MGAEVITVSTDTKFVHLAWQREEKMLENVRYPMGSDPTGNLSRLFGIYDEETGLALRGTFIISPEGKLLNSEVNFYNLGRNIDELMRKFKANLHLAKHANEGCPSKWKDEGDKTLTPSAKLVGKVYEALK</sequence>
<dbReference type="GO" id="GO:0042744">
    <property type="term" value="P:hydrogen peroxide catabolic process"/>
    <property type="evidence" value="ECO:0007669"/>
    <property type="project" value="TreeGrafter"/>
</dbReference>
<dbReference type="InterPro" id="IPR000866">
    <property type="entry name" value="AhpC/TSA"/>
</dbReference>
<keyword evidence="3 6" id="KW-0560">Oxidoreductase</keyword>
<dbReference type="PANTHER" id="PTHR10681:SF121">
    <property type="entry name" value="ALKYL HYDROPEROXIDE REDUCTASE C"/>
    <property type="match status" value="1"/>
</dbReference>
<dbReference type="AlphaFoldDB" id="A0A3B1D2L5"/>
<dbReference type="EMBL" id="UOGH01000109">
    <property type="protein sequence ID" value="VAX29230.1"/>
    <property type="molecule type" value="Genomic_DNA"/>
</dbReference>
<dbReference type="PANTHER" id="PTHR10681">
    <property type="entry name" value="THIOREDOXIN PEROXIDASE"/>
    <property type="match status" value="1"/>
</dbReference>
<dbReference type="GO" id="GO:0008379">
    <property type="term" value="F:thioredoxin peroxidase activity"/>
    <property type="evidence" value="ECO:0007669"/>
    <property type="project" value="TreeGrafter"/>
</dbReference>
<evidence type="ECO:0000256" key="3">
    <source>
        <dbReference type="ARBA" id="ARBA00023002"/>
    </source>
</evidence>
<dbReference type="GO" id="GO:0005829">
    <property type="term" value="C:cytosol"/>
    <property type="evidence" value="ECO:0007669"/>
    <property type="project" value="TreeGrafter"/>
</dbReference>
<gene>
    <name evidence="6" type="ORF">MNBD_NITROSPIRAE02-1451</name>
</gene>
<name>A0A3B1D2L5_9ZZZZ</name>
<organism evidence="6">
    <name type="scientific">hydrothermal vent metagenome</name>
    <dbReference type="NCBI Taxonomy" id="652676"/>
    <lineage>
        <taxon>unclassified sequences</taxon>
        <taxon>metagenomes</taxon>
        <taxon>ecological metagenomes</taxon>
    </lineage>
</organism>
<protein>
    <submittedName>
        <fullName evidence="6">Alkyl hydroperoxide reductase protein C</fullName>
        <ecNumber evidence="6">1.11.1.15</ecNumber>
    </submittedName>
</protein>
<dbReference type="GO" id="GO:0006979">
    <property type="term" value="P:response to oxidative stress"/>
    <property type="evidence" value="ECO:0007669"/>
    <property type="project" value="TreeGrafter"/>
</dbReference>
<keyword evidence="4" id="KW-0676">Redox-active center</keyword>
<dbReference type="InterPro" id="IPR050217">
    <property type="entry name" value="Peroxiredoxin"/>
</dbReference>
<keyword evidence="1 6" id="KW-0575">Peroxidase</keyword>
<keyword evidence="2" id="KW-0049">Antioxidant</keyword>
<dbReference type="GO" id="GO:0045454">
    <property type="term" value="P:cell redox homeostasis"/>
    <property type="evidence" value="ECO:0007669"/>
    <property type="project" value="TreeGrafter"/>
</dbReference>
<dbReference type="EC" id="1.11.1.15" evidence="6"/>
<accession>A0A3B1D2L5</accession>
<dbReference type="Gene3D" id="3.40.30.10">
    <property type="entry name" value="Glutaredoxin"/>
    <property type="match status" value="1"/>
</dbReference>
<evidence type="ECO:0000313" key="6">
    <source>
        <dbReference type="EMBL" id="VAX29230.1"/>
    </source>
</evidence>
<evidence type="ECO:0000256" key="4">
    <source>
        <dbReference type="ARBA" id="ARBA00023284"/>
    </source>
</evidence>
<proteinExistence type="predicted"/>
<dbReference type="GO" id="GO:0033554">
    <property type="term" value="P:cellular response to stress"/>
    <property type="evidence" value="ECO:0007669"/>
    <property type="project" value="TreeGrafter"/>
</dbReference>
<feature type="domain" description="Alkyl hydroperoxide reductase subunit C/ Thiol specific antioxidant" evidence="5">
    <location>
        <begin position="2"/>
        <end position="68"/>
    </location>
</feature>
<evidence type="ECO:0000256" key="2">
    <source>
        <dbReference type="ARBA" id="ARBA00022862"/>
    </source>
</evidence>
<evidence type="ECO:0000256" key="1">
    <source>
        <dbReference type="ARBA" id="ARBA00022559"/>
    </source>
</evidence>
<reference evidence="6" key="1">
    <citation type="submission" date="2018-06" db="EMBL/GenBank/DDBJ databases">
        <authorList>
            <person name="Zhirakovskaya E."/>
        </authorList>
    </citation>
    <scope>NUCLEOTIDE SEQUENCE</scope>
</reference>
<dbReference type="InterPro" id="IPR036249">
    <property type="entry name" value="Thioredoxin-like_sf"/>
</dbReference>